<evidence type="ECO:0000313" key="3">
    <source>
        <dbReference type="Proteomes" id="UP000245771"/>
    </source>
</evidence>
<dbReference type="InParanoid" id="A0A316VLS6"/>
<proteinExistence type="predicted"/>
<feature type="region of interest" description="Disordered" evidence="1">
    <location>
        <begin position="374"/>
        <end position="433"/>
    </location>
</feature>
<name>A0A316VLS6_9BASI</name>
<sequence>MDNLKSLPVLNVDTSNSQKLPLDAVEKDETEETLEEMIDQIGSAFDFAQMDVESPLTELRRAFDMLQTSSIFADQTVRVEDEELPPTNDYTQLGPCLQSLKEDTPPVTQRTSRLQTRRPASLCIQDSAKEPNTIIRTPSVPPTTLTFPSSAGSPTGMEANSALLPFYLDPRNECTKRSASNGLLIYSNDPWSSPHVHFSDWSNGENPISSEDDIQSSPAFDNPFCFEDTYAASSCYDDVSRRSSTMQLASCTHSEISSSISLGESGDDILTAPPVLGREWHRGQRTDKKDSYMDVKSQKPSLPRLTPHINAPSNNKRSTMNRGGMRSASATATSTFKNAIRTIKRTTSFYDHGKAAKQKESKDTANEDFMDEAAERDDKNHDQSAKMYGFALTASQKSTKKEGNRKHPNKSPYPPNLSRMPSPTPSSPSVSFHFQSPMMASYFATLG</sequence>
<gene>
    <name evidence="2" type="ORF">FA14DRAFT_153561</name>
</gene>
<feature type="compositionally biased region" description="Polar residues" evidence="1">
    <location>
        <begin position="142"/>
        <end position="153"/>
    </location>
</feature>
<accession>A0A316VLS6</accession>
<dbReference type="Proteomes" id="UP000245771">
    <property type="component" value="Unassembled WGS sequence"/>
</dbReference>
<feature type="compositionally biased region" description="Polar residues" evidence="1">
    <location>
        <begin position="311"/>
        <end position="321"/>
    </location>
</feature>
<reference evidence="2 3" key="1">
    <citation type="journal article" date="2018" name="Mol. Biol. Evol.">
        <title>Broad Genomic Sampling Reveals a Smut Pathogenic Ancestry of the Fungal Clade Ustilaginomycotina.</title>
        <authorList>
            <person name="Kijpornyongpan T."/>
            <person name="Mondo S.J."/>
            <person name="Barry K."/>
            <person name="Sandor L."/>
            <person name="Lee J."/>
            <person name="Lipzen A."/>
            <person name="Pangilinan J."/>
            <person name="LaButti K."/>
            <person name="Hainaut M."/>
            <person name="Henrissat B."/>
            <person name="Grigoriev I.V."/>
            <person name="Spatafora J.W."/>
            <person name="Aime M.C."/>
        </authorList>
    </citation>
    <scope>NUCLEOTIDE SEQUENCE [LARGE SCALE GENOMIC DNA]</scope>
    <source>
        <strain evidence="2 3">MCA 3882</strain>
    </source>
</reference>
<dbReference type="EMBL" id="KZ819602">
    <property type="protein sequence ID" value="PWN38234.1"/>
    <property type="molecule type" value="Genomic_DNA"/>
</dbReference>
<feature type="region of interest" description="Disordered" evidence="1">
    <location>
        <begin position="133"/>
        <end position="153"/>
    </location>
</feature>
<dbReference type="GeneID" id="37019390"/>
<evidence type="ECO:0000313" key="2">
    <source>
        <dbReference type="EMBL" id="PWN38234.1"/>
    </source>
</evidence>
<protein>
    <submittedName>
        <fullName evidence="2">Uncharacterized protein</fullName>
    </submittedName>
</protein>
<organism evidence="2 3">
    <name type="scientific">Meira miltonrushii</name>
    <dbReference type="NCBI Taxonomy" id="1280837"/>
    <lineage>
        <taxon>Eukaryota</taxon>
        <taxon>Fungi</taxon>
        <taxon>Dikarya</taxon>
        <taxon>Basidiomycota</taxon>
        <taxon>Ustilaginomycotina</taxon>
        <taxon>Exobasidiomycetes</taxon>
        <taxon>Exobasidiales</taxon>
        <taxon>Brachybasidiaceae</taxon>
        <taxon>Meira</taxon>
    </lineage>
</organism>
<feature type="region of interest" description="Disordered" evidence="1">
    <location>
        <begin position="283"/>
        <end position="333"/>
    </location>
</feature>
<dbReference type="RefSeq" id="XP_025358536.1">
    <property type="nucleotide sequence ID" value="XM_025497609.1"/>
</dbReference>
<keyword evidence="3" id="KW-1185">Reference proteome</keyword>
<evidence type="ECO:0000256" key="1">
    <source>
        <dbReference type="SAM" id="MobiDB-lite"/>
    </source>
</evidence>
<dbReference type="AlphaFoldDB" id="A0A316VLS6"/>
<feature type="compositionally biased region" description="Basic and acidic residues" evidence="1">
    <location>
        <begin position="283"/>
        <end position="297"/>
    </location>
</feature>